<name>A0A087UGL9_STEMI</name>
<proteinExistence type="predicted"/>
<accession>A0A087UGL9</accession>
<keyword evidence="2" id="KW-1185">Reference proteome</keyword>
<sequence>MKNFYVCIQIRMLSWESFHLFTSQEFLDMWKQNSLIFWYHVLLISASKGKTIIWASSCYLQKKFKILHFHNIC</sequence>
<dbReference type="Proteomes" id="UP000054359">
    <property type="component" value="Unassembled WGS sequence"/>
</dbReference>
<evidence type="ECO:0000313" key="1">
    <source>
        <dbReference type="EMBL" id="KFM76508.1"/>
    </source>
</evidence>
<feature type="non-terminal residue" evidence="1">
    <location>
        <position position="73"/>
    </location>
</feature>
<dbReference type="AlphaFoldDB" id="A0A087UGL9"/>
<dbReference type="EMBL" id="KK119715">
    <property type="protein sequence ID" value="KFM76508.1"/>
    <property type="molecule type" value="Genomic_DNA"/>
</dbReference>
<gene>
    <name evidence="1" type="ORF">X975_04098</name>
</gene>
<protein>
    <submittedName>
        <fullName evidence="1">Uncharacterized protein</fullName>
    </submittedName>
</protein>
<reference evidence="1 2" key="1">
    <citation type="submission" date="2013-11" db="EMBL/GenBank/DDBJ databases">
        <title>Genome sequencing of Stegodyphus mimosarum.</title>
        <authorList>
            <person name="Bechsgaard J."/>
        </authorList>
    </citation>
    <scope>NUCLEOTIDE SEQUENCE [LARGE SCALE GENOMIC DNA]</scope>
</reference>
<evidence type="ECO:0000313" key="2">
    <source>
        <dbReference type="Proteomes" id="UP000054359"/>
    </source>
</evidence>
<dbReference type="OrthoDB" id="8193468at2759"/>
<organism evidence="1 2">
    <name type="scientific">Stegodyphus mimosarum</name>
    <name type="common">African social velvet spider</name>
    <dbReference type="NCBI Taxonomy" id="407821"/>
    <lineage>
        <taxon>Eukaryota</taxon>
        <taxon>Metazoa</taxon>
        <taxon>Ecdysozoa</taxon>
        <taxon>Arthropoda</taxon>
        <taxon>Chelicerata</taxon>
        <taxon>Arachnida</taxon>
        <taxon>Araneae</taxon>
        <taxon>Araneomorphae</taxon>
        <taxon>Entelegynae</taxon>
        <taxon>Eresoidea</taxon>
        <taxon>Eresidae</taxon>
        <taxon>Stegodyphus</taxon>
    </lineage>
</organism>